<evidence type="ECO:0000313" key="3">
    <source>
        <dbReference type="Proteomes" id="UP000509241"/>
    </source>
</evidence>
<dbReference type="GeneID" id="56032372"/>
<organism evidence="2 3">
    <name type="scientific">Natrinema halophilum</name>
    <dbReference type="NCBI Taxonomy" id="1699371"/>
    <lineage>
        <taxon>Archaea</taxon>
        <taxon>Methanobacteriati</taxon>
        <taxon>Methanobacteriota</taxon>
        <taxon>Stenosarchaea group</taxon>
        <taxon>Halobacteria</taxon>
        <taxon>Halobacteriales</taxon>
        <taxon>Natrialbaceae</taxon>
        <taxon>Natrinema</taxon>
    </lineage>
</organism>
<sequence length="96" mass="10424">MENGTKSSPDSRFATKPSLTVVERIADLEETNPAELTPPLYAAIDPDALDTLVQSSATKPRQTVNRISFTYCGYDVDVRSDGEIDIAKACSEPNCN</sequence>
<reference evidence="2 3" key="1">
    <citation type="submission" date="2020-07" db="EMBL/GenBank/DDBJ databases">
        <authorList>
            <person name="Cui H."/>
        </authorList>
    </citation>
    <scope>NUCLEOTIDE SEQUENCE [LARGE SCALE GENOMIC DNA]</scope>
    <source>
        <strain evidence="2 3">YPL8</strain>
    </source>
</reference>
<evidence type="ECO:0000313" key="2">
    <source>
        <dbReference type="EMBL" id="QLG48016.1"/>
    </source>
</evidence>
<name>A0A7D5KBQ7_9EURY</name>
<dbReference type="Pfam" id="PF18545">
    <property type="entry name" value="HalOD1"/>
    <property type="match status" value="1"/>
</dbReference>
<accession>A0A7D5KBQ7</accession>
<dbReference type="EMBL" id="CP058601">
    <property type="protein sequence ID" value="QLG48016.1"/>
    <property type="molecule type" value="Genomic_DNA"/>
</dbReference>
<keyword evidence="3" id="KW-1185">Reference proteome</keyword>
<dbReference type="KEGG" id="haly:HYG82_03735"/>
<dbReference type="Proteomes" id="UP000509241">
    <property type="component" value="Chromosome"/>
</dbReference>
<proteinExistence type="predicted"/>
<protein>
    <recommendedName>
        <fullName evidence="1">Halobacterial output domain-containing protein</fullName>
    </recommendedName>
</protein>
<evidence type="ECO:0000259" key="1">
    <source>
        <dbReference type="Pfam" id="PF18545"/>
    </source>
</evidence>
<dbReference type="RefSeq" id="WP_179259758.1">
    <property type="nucleotide sequence ID" value="NZ_CP058601.1"/>
</dbReference>
<dbReference type="InterPro" id="IPR040624">
    <property type="entry name" value="HalOD1"/>
</dbReference>
<dbReference type="OrthoDB" id="271604at2157"/>
<gene>
    <name evidence="2" type="ORF">HYG82_03735</name>
</gene>
<dbReference type="AlphaFoldDB" id="A0A7D5KBQ7"/>
<feature type="domain" description="Halobacterial output" evidence="1">
    <location>
        <begin position="15"/>
        <end position="87"/>
    </location>
</feature>